<dbReference type="HOGENOM" id="CLU_2050980_0_0_1"/>
<keyword evidence="1" id="KW-0472">Membrane</keyword>
<reference evidence="2" key="1">
    <citation type="journal article" date="2009" name="Proc. Natl. Acad. Sci. U.S.A.">
        <title>Eukaryote-to-eukaryote gene transfer events revealed by the genome sequence of the wine yeast Saccharomyces cerevisiae EC1118.</title>
        <authorList>
            <person name="Novo M."/>
            <person name="Bigey F."/>
            <person name="Beyne E."/>
            <person name="Galeote V."/>
            <person name="Gavory F."/>
            <person name="Mallet S."/>
            <person name="Cambot B."/>
            <person name="Legras J.L."/>
            <person name="Wincker P."/>
            <person name="Casaregola S."/>
            <person name="Dequin S."/>
        </authorList>
    </citation>
    <scope>NUCLEOTIDE SEQUENCE [LARGE SCALE GENOMIC DNA]</scope>
    <source>
        <strain evidence="2">Lalvin EC1118</strain>
        <strain>Lalvin EC1118 / Prise de mousse</strain>
    </source>
</reference>
<dbReference type="EMBL" id="FN393071">
    <property type="protein sequence ID" value="CAY80074.1"/>
    <property type="molecule type" value="Genomic_DNA"/>
</dbReference>
<protein>
    <submittedName>
        <fullName evidence="2">EC1118_1H13_0232p</fullName>
    </submittedName>
</protein>
<evidence type="ECO:0000256" key="1">
    <source>
        <dbReference type="SAM" id="Phobius"/>
    </source>
</evidence>
<feature type="transmembrane region" description="Helical" evidence="1">
    <location>
        <begin position="55"/>
        <end position="77"/>
    </location>
</feature>
<feature type="transmembrane region" description="Helical" evidence="1">
    <location>
        <begin position="12"/>
        <end position="34"/>
    </location>
</feature>
<keyword evidence="1" id="KW-1133">Transmembrane helix</keyword>
<accession>C8Z9K8</accession>
<evidence type="ECO:0000313" key="2">
    <source>
        <dbReference type="EMBL" id="CAY80074.1"/>
    </source>
</evidence>
<name>C8Z9K8_YEAS8</name>
<gene>
    <name evidence="2" type="ORF">EC1118_1H13_0232g</name>
</gene>
<sequence>MDSCSSTPFVTGVLLPSAVFSFLFCTLVSSSFGLDEFNLTTCGIRGTLKMQFLKFLENTLIFLGSGNLTAHIGILVMKNDLSNSRIWRFTGGLYGNTPDILHELINLLNFWNTGSAIFMQ</sequence>
<keyword evidence="1" id="KW-0812">Transmembrane</keyword>
<organism evidence="2">
    <name type="scientific">Saccharomyces cerevisiae (strain Lalvin EC1118 / Prise de mousse)</name>
    <name type="common">Baker's yeast</name>
    <dbReference type="NCBI Taxonomy" id="643680"/>
    <lineage>
        <taxon>Eukaryota</taxon>
        <taxon>Fungi</taxon>
        <taxon>Dikarya</taxon>
        <taxon>Ascomycota</taxon>
        <taxon>Saccharomycotina</taxon>
        <taxon>Saccharomycetes</taxon>
        <taxon>Saccharomycetales</taxon>
        <taxon>Saccharomycetaceae</taxon>
        <taxon>Saccharomyces</taxon>
    </lineage>
</organism>
<proteinExistence type="predicted"/>
<dbReference type="AlphaFoldDB" id="C8Z9K8"/>